<organism evidence="2 3">
    <name type="scientific">Pyxidicoccus parkwayensis</name>
    <dbReference type="NCBI Taxonomy" id="2813578"/>
    <lineage>
        <taxon>Bacteria</taxon>
        <taxon>Pseudomonadati</taxon>
        <taxon>Myxococcota</taxon>
        <taxon>Myxococcia</taxon>
        <taxon>Myxococcales</taxon>
        <taxon>Cystobacterineae</taxon>
        <taxon>Myxococcaceae</taxon>
        <taxon>Pyxidicoccus</taxon>
    </lineage>
</organism>
<gene>
    <name evidence="2" type="ORF">JY651_46145</name>
</gene>
<sequence>MRALGHSSRRRDAGARWPWLVLWVGALLLFGVVLGGGALGEAAAAPVARLTVAGSVAVQDAARGTGTHGLRGVTESPPFQPASVRFHGAGFDTWASCEGGPSLIPAQPSWGPVRGRFPPSPFALPRWSRARREPSDTAISRRVRYPAASVSARGGLADQPPVVTRPLRGPPALG</sequence>
<accession>A0ABX7NVC2</accession>
<dbReference type="RefSeq" id="WP_206723999.1">
    <property type="nucleotide sequence ID" value="NZ_CP071090.1"/>
</dbReference>
<proteinExistence type="predicted"/>
<reference evidence="2 3" key="1">
    <citation type="submission" date="2021-02" db="EMBL/GenBank/DDBJ databases">
        <title>De Novo genome assembly of isolated myxobacteria.</title>
        <authorList>
            <person name="Stevens D.C."/>
        </authorList>
    </citation>
    <scope>NUCLEOTIDE SEQUENCE [LARGE SCALE GENOMIC DNA]</scope>
    <source>
        <strain evidence="3">SCPEA02</strain>
    </source>
</reference>
<evidence type="ECO:0000313" key="3">
    <source>
        <dbReference type="Proteomes" id="UP000662747"/>
    </source>
</evidence>
<evidence type="ECO:0000256" key="1">
    <source>
        <dbReference type="SAM" id="MobiDB-lite"/>
    </source>
</evidence>
<evidence type="ECO:0000313" key="2">
    <source>
        <dbReference type="EMBL" id="QSQ22423.1"/>
    </source>
</evidence>
<name>A0ABX7NVC2_9BACT</name>
<dbReference type="Proteomes" id="UP000662747">
    <property type="component" value="Chromosome"/>
</dbReference>
<feature type="region of interest" description="Disordered" evidence="1">
    <location>
        <begin position="149"/>
        <end position="174"/>
    </location>
</feature>
<protein>
    <submittedName>
        <fullName evidence="2">Uncharacterized protein</fullName>
    </submittedName>
</protein>
<keyword evidence="3" id="KW-1185">Reference proteome</keyword>
<dbReference type="EMBL" id="CP071090">
    <property type="protein sequence ID" value="QSQ22423.1"/>
    <property type="molecule type" value="Genomic_DNA"/>
</dbReference>